<evidence type="ECO:0000256" key="2">
    <source>
        <dbReference type="ARBA" id="ARBA00023235"/>
    </source>
</evidence>
<sequence>MSRSPFKALRSAAVHFSPSHPTRRASTLTYTKQNKLAASYYRGGTSRAIIFKASDLPSSRSQWPPIFLGAIGSPDPNGRQLDGLGGGISSLSKVCVVGPSEHPDADVDYTFAAIGVKDEEVDFSSNCGNMTSAIGPFAVDSGMVDGVLGQGEEMGIGDGMARVRIHNTNTGKIIHSTFPVVDGEAAANGDFAIDGVAGTGSKLELAFVNPAGSKTGKLLPTGNVVDSCDGITATCIDAGNPCVFVQASDMDIDGTILPDEIDAHPTLHKRLDSIRRQASVAMGISKDIASAPGSIPKIAMVSPPSTHKLLSGGLLQGNEVDLVLRALSVGQPHRAVPVTVAMAVAAAANLEGSTVWRNVKEGEKVDGDGITLGHSSGKILVGAEFDEDGGLVKATVFRTARRIMEGWVYWK</sequence>
<gene>
    <name evidence="3" type="ORF">VTL71DRAFT_15511</name>
</gene>
<evidence type="ECO:0000256" key="1">
    <source>
        <dbReference type="ARBA" id="ARBA00007673"/>
    </source>
</evidence>
<accession>A0ABR4CIZ5</accession>
<dbReference type="SUPFAM" id="SSF54506">
    <property type="entry name" value="Diaminopimelate epimerase-like"/>
    <property type="match status" value="2"/>
</dbReference>
<comment type="caution">
    <text evidence="3">The sequence shown here is derived from an EMBL/GenBank/DDBJ whole genome shotgun (WGS) entry which is preliminary data.</text>
</comment>
<protein>
    <recommendedName>
        <fullName evidence="5">DUF453-domain-containing protein</fullName>
    </recommendedName>
</protein>
<keyword evidence="4" id="KW-1185">Reference proteome</keyword>
<dbReference type="PANTHER" id="PTHR43709:SF2">
    <property type="entry name" value="DUF453 DOMAIN PROTEIN (AFU_ORTHOLOGUE AFUA_6G00360)"/>
    <property type="match status" value="1"/>
</dbReference>
<comment type="similarity">
    <text evidence="1">Belongs to the PrpF family.</text>
</comment>
<dbReference type="EMBL" id="JAZHXI010000008">
    <property type="protein sequence ID" value="KAL2069173.1"/>
    <property type="molecule type" value="Genomic_DNA"/>
</dbReference>
<proteinExistence type="inferred from homology"/>
<dbReference type="InterPro" id="IPR007400">
    <property type="entry name" value="PrpF-like"/>
</dbReference>
<dbReference type="Proteomes" id="UP001595075">
    <property type="component" value="Unassembled WGS sequence"/>
</dbReference>
<keyword evidence="2" id="KW-0413">Isomerase</keyword>
<name>A0ABR4CIZ5_9HELO</name>
<reference evidence="3 4" key="1">
    <citation type="journal article" date="2024" name="Commun. Biol.">
        <title>Comparative genomic analysis of thermophilic fungi reveals convergent evolutionary adaptations and gene losses.</title>
        <authorList>
            <person name="Steindorff A.S."/>
            <person name="Aguilar-Pontes M.V."/>
            <person name="Robinson A.J."/>
            <person name="Andreopoulos B."/>
            <person name="LaButti K."/>
            <person name="Kuo A."/>
            <person name="Mondo S."/>
            <person name="Riley R."/>
            <person name="Otillar R."/>
            <person name="Haridas S."/>
            <person name="Lipzen A."/>
            <person name="Grimwood J."/>
            <person name="Schmutz J."/>
            <person name="Clum A."/>
            <person name="Reid I.D."/>
            <person name="Moisan M.C."/>
            <person name="Butler G."/>
            <person name="Nguyen T.T.M."/>
            <person name="Dewar K."/>
            <person name="Conant G."/>
            <person name="Drula E."/>
            <person name="Henrissat B."/>
            <person name="Hansel C."/>
            <person name="Singer S."/>
            <person name="Hutchinson M.I."/>
            <person name="de Vries R.P."/>
            <person name="Natvig D.O."/>
            <person name="Powell A.J."/>
            <person name="Tsang A."/>
            <person name="Grigoriev I.V."/>
        </authorList>
    </citation>
    <scope>NUCLEOTIDE SEQUENCE [LARGE SCALE GENOMIC DNA]</scope>
    <source>
        <strain evidence="3 4">CBS 494.80</strain>
    </source>
</reference>
<dbReference type="Gene3D" id="3.10.310.10">
    <property type="entry name" value="Diaminopimelate Epimerase, Chain A, domain 1"/>
    <property type="match status" value="2"/>
</dbReference>
<dbReference type="Pfam" id="PF04303">
    <property type="entry name" value="PrpF"/>
    <property type="match status" value="1"/>
</dbReference>
<evidence type="ECO:0008006" key="5">
    <source>
        <dbReference type="Google" id="ProtNLM"/>
    </source>
</evidence>
<evidence type="ECO:0000313" key="4">
    <source>
        <dbReference type="Proteomes" id="UP001595075"/>
    </source>
</evidence>
<organism evidence="3 4">
    <name type="scientific">Oculimacula yallundae</name>
    <dbReference type="NCBI Taxonomy" id="86028"/>
    <lineage>
        <taxon>Eukaryota</taxon>
        <taxon>Fungi</taxon>
        <taxon>Dikarya</taxon>
        <taxon>Ascomycota</taxon>
        <taxon>Pezizomycotina</taxon>
        <taxon>Leotiomycetes</taxon>
        <taxon>Helotiales</taxon>
        <taxon>Ploettnerulaceae</taxon>
        <taxon>Oculimacula</taxon>
    </lineage>
</organism>
<evidence type="ECO:0000313" key="3">
    <source>
        <dbReference type="EMBL" id="KAL2069173.1"/>
    </source>
</evidence>
<dbReference type="PANTHER" id="PTHR43709">
    <property type="entry name" value="ACONITATE ISOMERASE-RELATED"/>
    <property type="match status" value="1"/>
</dbReference>